<protein>
    <submittedName>
        <fullName evidence="1">Uncharacterized protein</fullName>
    </submittedName>
</protein>
<keyword evidence="2" id="KW-1185">Reference proteome</keyword>
<proteinExistence type="predicted"/>
<reference evidence="1 2" key="1">
    <citation type="submission" date="2024-03" db="EMBL/GenBank/DDBJ databases">
        <title>Rhodococcus navarretei sp. nov. and Pseudarthrobacter quantumdoti sp. nov., two new species with the ability to biosynthesize Quantum Dots isolated from soil samples at Union Glacier, Antarctica.</title>
        <authorList>
            <person name="Vargas M."/>
        </authorList>
    </citation>
    <scope>NUCLEOTIDE SEQUENCE [LARGE SCALE GENOMIC DNA]</scope>
    <source>
        <strain evidence="1 2">EXRC-4A-4</strain>
    </source>
</reference>
<gene>
    <name evidence="1" type="ORF">AABD04_02975</name>
</gene>
<comment type="caution">
    <text evidence="1">The sequence shown here is derived from an EMBL/GenBank/DDBJ whole genome shotgun (WGS) entry which is preliminary data.</text>
</comment>
<accession>A0ABU9CTK1</accession>
<name>A0ABU9CTK1_9NOCA</name>
<organism evidence="1 2">
    <name type="scientific">Rhodococcus navarretei</name>
    <dbReference type="NCBI Taxonomy" id="3128981"/>
    <lineage>
        <taxon>Bacteria</taxon>
        <taxon>Bacillati</taxon>
        <taxon>Actinomycetota</taxon>
        <taxon>Actinomycetes</taxon>
        <taxon>Mycobacteriales</taxon>
        <taxon>Nocardiaceae</taxon>
        <taxon>Rhodococcus</taxon>
    </lineage>
</organism>
<evidence type="ECO:0000313" key="2">
    <source>
        <dbReference type="Proteomes" id="UP001456513"/>
    </source>
</evidence>
<dbReference type="Proteomes" id="UP001456513">
    <property type="component" value="Unassembled WGS sequence"/>
</dbReference>
<dbReference type="EMBL" id="JBBPCN010000001">
    <property type="protein sequence ID" value="MEK8069806.1"/>
    <property type="molecule type" value="Genomic_DNA"/>
</dbReference>
<evidence type="ECO:0000313" key="1">
    <source>
        <dbReference type="EMBL" id="MEK8069806.1"/>
    </source>
</evidence>
<dbReference type="RefSeq" id="WP_341440185.1">
    <property type="nucleotide sequence ID" value="NZ_JBBPCN010000001.1"/>
</dbReference>
<sequence>MPEGRRHDLIIDTSVIVTVVALGVVAAGLLRSPESAVAESDSALVSEPVEYPVDIQGCPEVEPPPSDEGELVMSSSIVESTPSYDDPAYPWLTSGKAGAMSDAVLTALPTDVAVVLAAPSQSVTFQPVDDLGGAAPDGFEPSTSARGELARADSSAYASIDVRPSETGVPPCVAGALDARATEPDGTVVDTNDSWYEWGGKRTYFRIATAYHPDGTQVTANLTGTSAEFPLQSAELATVAALPDLRLTVPAPAGASAPRQDCYVSSGEVMSGESGTVADIRAESVEAANAALTTTWESLPGAPPLSRPIGSLVPGSYGSGVCTDLEVVGTDIALSISVSGGASLPVALDPYDPESAYGPVVEFRTLPDGSVVESSDVDIVNSMTSEDGTTQLTRSVTVTRPTGVRVSVRSTVDLDPTQYAPLVLPEPLPFEVLDAVAQAPIAQWP</sequence>